<dbReference type="PANTHER" id="PTHR43649">
    <property type="entry name" value="ARABINOSE-BINDING PROTEIN-RELATED"/>
    <property type="match status" value="1"/>
</dbReference>
<dbReference type="AlphaFoldDB" id="A0AAU8DMH8"/>
<proteinExistence type="predicted"/>
<gene>
    <name evidence="3" type="ORF">ABLG96_18615</name>
</gene>
<dbReference type="Pfam" id="PF01547">
    <property type="entry name" value="SBP_bac_1"/>
    <property type="match status" value="1"/>
</dbReference>
<sequence>MKKSVPLIAVLVAGGLTVSACGSSSTPAASGTTTPAPTSSAAGSPTSDGESSGPTGSSSAGGGEALPATTISVLAPSYADSSEADWKTIIGAFKKVQPNVTVDLQIEAWDGFSDKVAARIQAQDMPDILNDNNYGESADDLLYPVNEVMSPETLATIEPALLKNGVGTDGTQWAAPDIATSRLLVYNTDLFKKAGISAPPKTWTEMEDAATKLKAIGVAGYGMPLGKEEAQAESTLWLWGAGGTWIDGEGLKADTPAAAEGFTEMKKFIDGGLTQANPGSSNRQDVADLFNQGKVGMYVSHSGLTATTRDKFKDIKFAETPIPSKSGTPVGYGVTDFILAFNNKDEARKAATKSFLDFFYQEAQYGPWYKGTGLLPATTDAIASATTDDAVNAPFYQALKTVQFTPSGYKQWSALQSALQATAGKLQSASAADVLKEIQAQVDAAG</sequence>
<feature type="signal peptide" evidence="2">
    <location>
        <begin position="1"/>
        <end position="22"/>
    </location>
</feature>
<accession>A0AAU8DMH8</accession>
<organism evidence="3">
    <name type="scientific">Nakamurella sp. A5-74</name>
    <dbReference type="NCBI Taxonomy" id="3158264"/>
    <lineage>
        <taxon>Bacteria</taxon>
        <taxon>Bacillati</taxon>
        <taxon>Actinomycetota</taxon>
        <taxon>Actinomycetes</taxon>
        <taxon>Nakamurellales</taxon>
        <taxon>Nakamurellaceae</taxon>
        <taxon>Nakamurella</taxon>
    </lineage>
</organism>
<keyword evidence="2" id="KW-0732">Signal</keyword>
<dbReference type="InterPro" id="IPR050490">
    <property type="entry name" value="Bact_solute-bd_prot1"/>
</dbReference>
<dbReference type="InterPro" id="IPR006059">
    <property type="entry name" value="SBP"/>
</dbReference>
<dbReference type="SUPFAM" id="SSF53850">
    <property type="entry name" value="Periplasmic binding protein-like II"/>
    <property type="match status" value="1"/>
</dbReference>
<dbReference type="PANTHER" id="PTHR43649:SF30">
    <property type="entry name" value="ABC TRANSPORTER SUBSTRATE-BINDING PROTEIN"/>
    <property type="match status" value="1"/>
</dbReference>
<feature type="compositionally biased region" description="Low complexity" evidence="1">
    <location>
        <begin position="23"/>
        <end position="58"/>
    </location>
</feature>
<protein>
    <submittedName>
        <fullName evidence="3">Extracellular solute-binding protein</fullName>
    </submittedName>
</protein>
<dbReference type="EMBL" id="CP159218">
    <property type="protein sequence ID" value="XCG63193.1"/>
    <property type="molecule type" value="Genomic_DNA"/>
</dbReference>
<evidence type="ECO:0000313" key="3">
    <source>
        <dbReference type="EMBL" id="XCG63193.1"/>
    </source>
</evidence>
<dbReference type="PROSITE" id="PS51257">
    <property type="entry name" value="PROKAR_LIPOPROTEIN"/>
    <property type="match status" value="1"/>
</dbReference>
<dbReference type="Gene3D" id="3.40.190.10">
    <property type="entry name" value="Periplasmic binding protein-like II"/>
    <property type="match status" value="1"/>
</dbReference>
<name>A0AAU8DMH8_9ACTN</name>
<reference evidence="3" key="1">
    <citation type="submission" date="2024-05" db="EMBL/GenBank/DDBJ databases">
        <authorList>
            <person name="Cai S.Y."/>
            <person name="Jin L.M."/>
            <person name="Li H.R."/>
        </authorList>
    </citation>
    <scope>NUCLEOTIDE SEQUENCE</scope>
    <source>
        <strain evidence="3">A5-74</strain>
    </source>
</reference>
<evidence type="ECO:0000256" key="1">
    <source>
        <dbReference type="SAM" id="MobiDB-lite"/>
    </source>
</evidence>
<feature type="region of interest" description="Disordered" evidence="1">
    <location>
        <begin position="23"/>
        <end position="64"/>
    </location>
</feature>
<feature type="chain" id="PRO_5043661303" evidence="2">
    <location>
        <begin position="23"/>
        <end position="446"/>
    </location>
</feature>
<evidence type="ECO:0000256" key="2">
    <source>
        <dbReference type="SAM" id="SignalP"/>
    </source>
</evidence>
<dbReference type="RefSeq" id="WP_353648808.1">
    <property type="nucleotide sequence ID" value="NZ_CP159218.1"/>
</dbReference>